<dbReference type="Proteomes" id="UP000231484">
    <property type="component" value="Unassembled WGS sequence"/>
</dbReference>
<sequence length="74" mass="8352">MSALSQIKQSLSSLHLFHSDKRKAFDNQLLDNCLNTFNIQCSLSKKGYLYANAVAKATFESIKTEFVKGKIHDN</sequence>
<accession>A0A2N9XQJ2</accession>
<dbReference type="SUPFAM" id="SSF53098">
    <property type="entry name" value="Ribonuclease H-like"/>
    <property type="match status" value="1"/>
</dbReference>
<dbReference type="EMBL" id="MEIQ01000040">
    <property type="protein sequence ID" value="PIT50597.1"/>
    <property type="molecule type" value="Genomic_DNA"/>
</dbReference>
<evidence type="ECO:0008006" key="3">
    <source>
        <dbReference type="Google" id="ProtNLM"/>
    </source>
</evidence>
<dbReference type="AlphaFoldDB" id="A0A2N9XQJ2"/>
<dbReference type="InterPro" id="IPR012337">
    <property type="entry name" value="RNaseH-like_sf"/>
</dbReference>
<proteinExistence type="predicted"/>
<protein>
    <recommendedName>
        <fullName evidence="3">Integrase catalytic domain-containing protein</fullName>
    </recommendedName>
</protein>
<name>A0A2N9XQJ2_9NEIS</name>
<gene>
    <name evidence="1" type="ORF">BHC48_06080</name>
</gene>
<comment type="caution">
    <text evidence="1">The sequence shown here is derived from an EMBL/GenBank/DDBJ whole genome shotgun (WGS) entry which is preliminary data.</text>
</comment>
<reference evidence="1 2" key="1">
    <citation type="journal article" date="2017" name="MBio">
        <title>Type VI secretion-mediated competition in the bee gut microbiome.</title>
        <authorList>
            <person name="Steele M.I."/>
            <person name="Kwong W.K."/>
            <person name="Powell J.E."/>
            <person name="Whiteley M."/>
            <person name="Moran N.A."/>
        </authorList>
    </citation>
    <scope>NUCLEOTIDE SEQUENCE [LARGE SCALE GENOMIC DNA]</scope>
    <source>
        <strain evidence="1 2">Occ4-2</strain>
    </source>
</reference>
<organism evidence="1 2">
    <name type="scientific">Snodgrassella alvi</name>
    <dbReference type="NCBI Taxonomy" id="1196083"/>
    <lineage>
        <taxon>Bacteria</taxon>
        <taxon>Pseudomonadati</taxon>
        <taxon>Pseudomonadota</taxon>
        <taxon>Betaproteobacteria</taxon>
        <taxon>Neisseriales</taxon>
        <taxon>Neisseriaceae</taxon>
        <taxon>Snodgrassella</taxon>
    </lineage>
</organism>
<evidence type="ECO:0000313" key="2">
    <source>
        <dbReference type="Proteomes" id="UP000231484"/>
    </source>
</evidence>
<evidence type="ECO:0000313" key="1">
    <source>
        <dbReference type="EMBL" id="PIT50597.1"/>
    </source>
</evidence>